<keyword evidence="3" id="KW-1185">Reference proteome</keyword>
<proteinExistence type="predicted"/>
<evidence type="ECO:0000313" key="3">
    <source>
        <dbReference type="Proteomes" id="UP001530315"/>
    </source>
</evidence>
<evidence type="ECO:0000256" key="1">
    <source>
        <dbReference type="SAM" id="MobiDB-lite"/>
    </source>
</evidence>
<gene>
    <name evidence="2" type="ORF">ACHAW5_007318</name>
</gene>
<feature type="compositionally biased region" description="Polar residues" evidence="1">
    <location>
        <begin position="1"/>
        <end position="13"/>
    </location>
</feature>
<dbReference type="EMBL" id="JALLAZ020001577">
    <property type="protein sequence ID" value="KAL3772463.1"/>
    <property type="molecule type" value="Genomic_DNA"/>
</dbReference>
<dbReference type="AlphaFoldDB" id="A0ABD3NAQ5"/>
<sequence>MTESCNDVASTSVGPREGSIPATTTKSSSRRLFSFVEARRIARGHGFDSREEFVEYSCPGAYQIPKDADVVWGEEWMGWEDFLGVPLSFEEGRNVARALDGIDTEESYLDFIKGKTVPDDDPASRLPLRPDLKYKGEWLGWDDFLIG</sequence>
<dbReference type="Proteomes" id="UP001530315">
    <property type="component" value="Unassembled WGS sequence"/>
</dbReference>
<name>A0ABD3NAQ5_9STRA</name>
<organism evidence="2 3">
    <name type="scientific">Stephanodiscus triporus</name>
    <dbReference type="NCBI Taxonomy" id="2934178"/>
    <lineage>
        <taxon>Eukaryota</taxon>
        <taxon>Sar</taxon>
        <taxon>Stramenopiles</taxon>
        <taxon>Ochrophyta</taxon>
        <taxon>Bacillariophyta</taxon>
        <taxon>Coscinodiscophyceae</taxon>
        <taxon>Thalassiosirophycidae</taxon>
        <taxon>Stephanodiscales</taxon>
        <taxon>Stephanodiscaceae</taxon>
        <taxon>Stephanodiscus</taxon>
    </lineage>
</organism>
<feature type="region of interest" description="Disordered" evidence="1">
    <location>
        <begin position="1"/>
        <end position="25"/>
    </location>
</feature>
<protein>
    <submittedName>
        <fullName evidence="2">Uncharacterized protein</fullName>
    </submittedName>
</protein>
<evidence type="ECO:0000313" key="2">
    <source>
        <dbReference type="EMBL" id="KAL3772463.1"/>
    </source>
</evidence>
<accession>A0ABD3NAQ5</accession>
<reference evidence="2 3" key="1">
    <citation type="submission" date="2024-10" db="EMBL/GenBank/DDBJ databases">
        <title>Updated reference genomes for cyclostephanoid diatoms.</title>
        <authorList>
            <person name="Roberts W.R."/>
            <person name="Alverson A.J."/>
        </authorList>
    </citation>
    <scope>NUCLEOTIDE SEQUENCE [LARGE SCALE GENOMIC DNA]</scope>
    <source>
        <strain evidence="2 3">AJA276-08</strain>
    </source>
</reference>
<comment type="caution">
    <text evidence="2">The sequence shown here is derived from an EMBL/GenBank/DDBJ whole genome shotgun (WGS) entry which is preliminary data.</text>
</comment>